<comment type="cofactor">
    <cofactor evidence="2">
        <name>Cu(2+)</name>
        <dbReference type="ChEBI" id="CHEBI:29036"/>
    </cofactor>
</comment>
<dbReference type="InterPro" id="IPR001424">
    <property type="entry name" value="SOD_Cu_Zn_dom"/>
</dbReference>
<dbReference type="PRINTS" id="PR00068">
    <property type="entry name" value="CUZNDISMTASE"/>
</dbReference>
<dbReference type="CDD" id="cd00371">
    <property type="entry name" value="HMA"/>
    <property type="match status" value="1"/>
</dbReference>
<keyword evidence="4" id="KW-0862">Zinc</keyword>
<dbReference type="Pfam" id="PF00080">
    <property type="entry name" value="Sod_Cu"/>
    <property type="match status" value="1"/>
</dbReference>
<feature type="domain" description="HMA" evidence="9">
    <location>
        <begin position="4"/>
        <end position="66"/>
    </location>
</feature>
<dbReference type="AlphaFoldDB" id="A0A6F9D8X7"/>
<evidence type="ECO:0000256" key="4">
    <source>
        <dbReference type="ARBA" id="ARBA00022833"/>
    </source>
</evidence>
<evidence type="ECO:0000259" key="9">
    <source>
        <dbReference type="PROSITE" id="PS50846"/>
    </source>
</evidence>
<sequence>MSVNIQMEFAVEMSCEACSDSITKVLKEKSVKVLDIDLDKQMVLVETNKPFQNIQETIESTGKRAALMGLGSSVGGKHLGAAVAEISGTKVRGVVRMLQLDEQNCLFEGTLDGLSPGEHGLNIHEFGDLSNGCVNCGEHYNPHGRQHGGRNKSERHVGDLGNISAEKNGRSVFRFVDDQVKVWDIIGRSMVVHEKADDLGQGQYDSSKQHGNSGQGLACGIVARSAGLMQNVKRVCACDGIVLWDERNVPAAGVERSQFMQKL</sequence>
<proteinExistence type="evidence at transcript level"/>
<evidence type="ECO:0000256" key="1">
    <source>
        <dbReference type="ARBA" id="ARBA00001947"/>
    </source>
</evidence>
<dbReference type="GO" id="GO:0005507">
    <property type="term" value="F:copper ion binding"/>
    <property type="evidence" value="ECO:0007669"/>
    <property type="project" value="InterPro"/>
</dbReference>
<protein>
    <recommendedName>
        <fullName evidence="8">Superoxide dismutase copper chaperone</fullName>
    </recommendedName>
</protein>
<comment type="cofactor">
    <cofactor evidence="1">
        <name>Zn(2+)</name>
        <dbReference type="ChEBI" id="CHEBI:29105"/>
    </cofactor>
</comment>
<dbReference type="InterPro" id="IPR036423">
    <property type="entry name" value="SOD-like_Cu/Zn_dom_sf"/>
</dbReference>
<dbReference type="SUPFAM" id="SSF49329">
    <property type="entry name" value="Cu,Zn superoxide dismutase-like"/>
    <property type="match status" value="1"/>
</dbReference>
<dbReference type="CDD" id="cd00305">
    <property type="entry name" value="Cu-Zn_Superoxide_Dismutase"/>
    <property type="match status" value="1"/>
</dbReference>
<reference evidence="10" key="1">
    <citation type="submission" date="2020-04" db="EMBL/GenBank/DDBJ databases">
        <authorList>
            <person name="Neveu A P."/>
        </authorList>
    </citation>
    <scope>NUCLEOTIDE SEQUENCE</scope>
    <source>
        <tissue evidence="10">Whole embryo</tissue>
    </source>
</reference>
<accession>A0A6F9D8X7</accession>
<evidence type="ECO:0000313" key="10">
    <source>
        <dbReference type="EMBL" id="CAB3228946.1"/>
    </source>
</evidence>
<evidence type="ECO:0000256" key="6">
    <source>
        <dbReference type="ARBA" id="ARBA00023157"/>
    </source>
</evidence>
<dbReference type="Gene3D" id="3.30.70.100">
    <property type="match status" value="1"/>
</dbReference>
<keyword evidence="5" id="KW-0186">Copper</keyword>
<dbReference type="Pfam" id="PF00403">
    <property type="entry name" value="HMA"/>
    <property type="match status" value="1"/>
</dbReference>
<evidence type="ECO:0000256" key="5">
    <source>
        <dbReference type="ARBA" id="ARBA00023008"/>
    </source>
</evidence>
<dbReference type="EMBL" id="LR783727">
    <property type="protein sequence ID" value="CAB3228946.1"/>
    <property type="molecule type" value="mRNA"/>
</dbReference>
<organism evidence="10">
    <name type="scientific">Phallusia mammillata</name>
    <dbReference type="NCBI Taxonomy" id="59560"/>
    <lineage>
        <taxon>Eukaryota</taxon>
        <taxon>Metazoa</taxon>
        <taxon>Chordata</taxon>
        <taxon>Tunicata</taxon>
        <taxon>Ascidiacea</taxon>
        <taxon>Phlebobranchia</taxon>
        <taxon>Ascidiidae</taxon>
        <taxon>Phallusia</taxon>
    </lineage>
</organism>
<keyword evidence="3" id="KW-0479">Metal-binding</keyword>
<evidence type="ECO:0000256" key="8">
    <source>
        <dbReference type="ARBA" id="ARBA00032899"/>
    </source>
</evidence>
<dbReference type="SUPFAM" id="SSF55008">
    <property type="entry name" value="HMA, heavy metal-associated domain"/>
    <property type="match status" value="1"/>
</dbReference>
<dbReference type="FunFam" id="2.60.40.200:FF:000004">
    <property type="entry name" value="Copper chaperone for superoxide dismutase"/>
    <property type="match status" value="1"/>
</dbReference>
<dbReference type="InterPro" id="IPR036163">
    <property type="entry name" value="HMA_dom_sf"/>
</dbReference>
<evidence type="ECO:0000256" key="3">
    <source>
        <dbReference type="ARBA" id="ARBA00022723"/>
    </source>
</evidence>
<dbReference type="InterPro" id="IPR024134">
    <property type="entry name" value="SOD_Cu/Zn_/chaperone"/>
</dbReference>
<name>A0A6F9D8X7_9ASCI</name>
<dbReference type="InterPro" id="IPR006121">
    <property type="entry name" value="HMA_dom"/>
</dbReference>
<evidence type="ECO:0000256" key="7">
    <source>
        <dbReference type="ARBA" id="ARBA00025798"/>
    </source>
</evidence>
<dbReference type="Gene3D" id="2.60.40.200">
    <property type="entry name" value="Superoxide dismutase, copper/zinc binding domain"/>
    <property type="match status" value="1"/>
</dbReference>
<keyword evidence="6" id="KW-1015">Disulfide bond</keyword>
<comment type="similarity">
    <text evidence="7">In the C-terminal section; belongs to the Cu-Zn superoxide dismutase family.</text>
</comment>
<gene>
    <name evidence="10" type="primary">Ccs</name>
</gene>
<dbReference type="PROSITE" id="PS50846">
    <property type="entry name" value="HMA_2"/>
    <property type="match status" value="1"/>
</dbReference>
<dbReference type="PANTHER" id="PTHR10003">
    <property type="entry name" value="SUPEROXIDE DISMUTASE CU-ZN -RELATED"/>
    <property type="match status" value="1"/>
</dbReference>
<dbReference type="GO" id="GO:0006801">
    <property type="term" value="P:superoxide metabolic process"/>
    <property type="evidence" value="ECO:0007669"/>
    <property type="project" value="InterPro"/>
</dbReference>
<evidence type="ECO:0000256" key="2">
    <source>
        <dbReference type="ARBA" id="ARBA00001973"/>
    </source>
</evidence>